<comment type="subcellular location">
    <subcellularLocation>
        <location evidence="1">Cell outer membrane</location>
    </subcellularLocation>
</comment>
<dbReference type="PANTHER" id="PTHR30329">
    <property type="entry name" value="STATOR ELEMENT OF FLAGELLAR MOTOR COMPLEX"/>
    <property type="match status" value="1"/>
</dbReference>
<dbReference type="Gene3D" id="3.30.1330.60">
    <property type="entry name" value="OmpA-like domain"/>
    <property type="match status" value="1"/>
</dbReference>
<dbReference type="PRINTS" id="PR01021">
    <property type="entry name" value="OMPADOMAIN"/>
</dbReference>
<name>A0A5B8XFF8_9RICK</name>
<accession>A0A5B8XFF8</accession>
<dbReference type="InterPro" id="IPR006665">
    <property type="entry name" value="OmpA-like"/>
</dbReference>
<keyword evidence="2 4" id="KW-0472">Membrane</keyword>
<keyword evidence="3" id="KW-0998">Cell outer membrane</keyword>
<keyword evidence="7" id="KW-1185">Reference proteome</keyword>
<evidence type="ECO:0000256" key="3">
    <source>
        <dbReference type="ARBA" id="ARBA00023237"/>
    </source>
</evidence>
<dbReference type="PROSITE" id="PS51123">
    <property type="entry name" value="OMPA_2"/>
    <property type="match status" value="1"/>
</dbReference>
<dbReference type="EMBL" id="CP029077">
    <property type="protein sequence ID" value="QED23665.1"/>
    <property type="molecule type" value="Genomic_DNA"/>
</dbReference>
<gene>
    <name evidence="6" type="ORF">Deia_00878</name>
</gene>
<evidence type="ECO:0000256" key="4">
    <source>
        <dbReference type="PROSITE-ProRule" id="PRU00473"/>
    </source>
</evidence>
<dbReference type="InterPro" id="IPR036737">
    <property type="entry name" value="OmpA-like_sf"/>
</dbReference>
<evidence type="ECO:0000259" key="5">
    <source>
        <dbReference type="PROSITE" id="PS51123"/>
    </source>
</evidence>
<proteinExistence type="predicted"/>
<dbReference type="AlphaFoldDB" id="A0A5B8XFF8"/>
<feature type="domain" description="OmpA-like" evidence="5">
    <location>
        <begin position="55"/>
        <end position="171"/>
    </location>
</feature>
<dbReference type="SUPFAM" id="SSF103088">
    <property type="entry name" value="OmpA-like"/>
    <property type="match status" value="1"/>
</dbReference>
<dbReference type="PANTHER" id="PTHR30329:SF21">
    <property type="entry name" value="LIPOPROTEIN YIAD-RELATED"/>
    <property type="match status" value="1"/>
</dbReference>
<dbReference type="InterPro" id="IPR050330">
    <property type="entry name" value="Bact_OuterMem_StrucFunc"/>
</dbReference>
<evidence type="ECO:0000256" key="1">
    <source>
        <dbReference type="ARBA" id="ARBA00004442"/>
    </source>
</evidence>
<evidence type="ECO:0000313" key="7">
    <source>
        <dbReference type="Proteomes" id="UP000321934"/>
    </source>
</evidence>
<evidence type="ECO:0000313" key="6">
    <source>
        <dbReference type="EMBL" id="QED23665.1"/>
    </source>
</evidence>
<keyword evidence="6" id="KW-0449">Lipoprotein</keyword>
<dbReference type="CDD" id="cd07185">
    <property type="entry name" value="OmpA_C-like"/>
    <property type="match status" value="1"/>
</dbReference>
<protein>
    <submittedName>
        <fullName evidence="6">Peptidoglycan-associated lipoprotein</fullName>
    </submittedName>
</protein>
<dbReference type="InterPro" id="IPR006664">
    <property type="entry name" value="OMP_bac"/>
</dbReference>
<dbReference type="Proteomes" id="UP000321934">
    <property type="component" value="Chromosome"/>
</dbReference>
<dbReference type="RefSeq" id="WP_161982862.1">
    <property type="nucleotide sequence ID" value="NZ_CP029077.1"/>
</dbReference>
<dbReference type="GO" id="GO:0009279">
    <property type="term" value="C:cell outer membrane"/>
    <property type="evidence" value="ECO:0007669"/>
    <property type="project" value="UniProtKB-SubCell"/>
</dbReference>
<sequence>MFQSVCFFDIIDMKNYFYLTILLALVASCGKNGNNKGNKEAYGHDSKVSSKGVNSLSKDSFVPDRVFFDFDSSAITHEGIEALKTQAEYLKTNKLSVVVEGHADERGTDAYNLALGLKRAKAVKAILVKHGVQSAKIKVVTFGKQKIEFPGDSEEVHAKNRRSVTVVAAKK</sequence>
<organism evidence="6 7">
    <name type="scientific">Candidatus Deianiraea vastatrix</name>
    <dbReference type="NCBI Taxonomy" id="2163644"/>
    <lineage>
        <taxon>Bacteria</taxon>
        <taxon>Pseudomonadati</taxon>
        <taxon>Pseudomonadota</taxon>
        <taxon>Alphaproteobacteria</taxon>
        <taxon>Rickettsiales</taxon>
        <taxon>Candidatus Deianiraeaceae</taxon>
        <taxon>Candidatus Deianiraea</taxon>
    </lineage>
</organism>
<dbReference type="Pfam" id="PF00691">
    <property type="entry name" value="OmpA"/>
    <property type="match status" value="1"/>
</dbReference>
<reference evidence="6 7" key="1">
    <citation type="journal article" date="2019" name="ISME J.">
        <title>Deianiraea, an extracellular bacterium associated with the ciliate Paramecium, suggests an alternative scenario for the evolution of Rickettsiales.</title>
        <authorList>
            <person name="Castelli M."/>
            <person name="Sabaneyeva E."/>
            <person name="Lanzoni O."/>
            <person name="Lebedeva N."/>
            <person name="Floriano A.M."/>
            <person name="Gaiarsa S."/>
            <person name="Benken K."/>
            <person name="Modeo L."/>
            <person name="Bandi C."/>
            <person name="Potekhin A."/>
            <person name="Sassera D."/>
            <person name="Petroni G."/>
        </authorList>
    </citation>
    <scope>NUCLEOTIDE SEQUENCE [LARGE SCALE GENOMIC DNA]</scope>
    <source>
        <strain evidence="6">CyL4-1</strain>
    </source>
</reference>
<evidence type="ECO:0000256" key="2">
    <source>
        <dbReference type="ARBA" id="ARBA00023136"/>
    </source>
</evidence>
<dbReference type="OrthoDB" id="9809164at2"/>